<sequence length="403" mass="44419">LLEAFADMAFCAGFVHSDPHAGNVLVRPHPRPQRWWYSVLGGCGGWQEPQLVFLDHGRYIVLSEAMRQLYCQLWCSFIANDTHTAHKVAIGIAGERGGELLPLLLKPGTLTKMSKAERAALRQRSGLDSFADMGRLLEELPRELCEYLKVSAVVRSAAATLGGTIYDRLRINAVYALMGMEAQRCPGGHVTYEGRLRSRAARPLEDFDCDDMTLAWRSRYRYHRNGFGRVLLPQTAGVAVESTESSPATTAALMSQAAQLGVRPKIFTRPREPFEYADFDRHDLIVAVDDAVLEAIMCTGGNPAREQAWYAPRVTTLAAFLPYCGRAAMARTGGSAVLEPGLSRMVMPVLSRVLALRGITRPDLNKGAEEWNPMVQSIVVGCAGLVQYLADAYPPDLPDWDPL</sequence>
<evidence type="ECO:0000313" key="2">
    <source>
        <dbReference type="EMBL" id="KAK9819237.1"/>
    </source>
</evidence>
<organism evidence="2 3">
    <name type="scientific">Elliptochloris bilobata</name>
    <dbReference type="NCBI Taxonomy" id="381761"/>
    <lineage>
        <taxon>Eukaryota</taxon>
        <taxon>Viridiplantae</taxon>
        <taxon>Chlorophyta</taxon>
        <taxon>core chlorophytes</taxon>
        <taxon>Trebouxiophyceae</taxon>
        <taxon>Trebouxiophyceae incertae sedis</taxon>
        <taxon>Elliptochloris clade</taxon>
        <taxon>Elliptochloris</taxon>
    </lineage>
</organism>
<dbReference type="InterPro" id="IPR051130">
    <property type="entry name" value="Mito_struct-func_regulator"/>
</dbReference>
<dbReference type="Proteomes" id="UP001445335">
    <property type="component" value="Unassembled WGS sequence"/>
</dbReference>
<dbReference type="EMBL" id="JALJOU010000125">
    <property type="protein sequence ID" value="KAK9819237.1"/>
    <property type="molecule type" value="Genomic_DNA"/>
</dbReference>
<evidence type="ECO:0000313" key="3">
    <source>
        <dbReference type="Proteomes" id="UP001445335"/>
    </source>
</evidence>
<evidence type="ECO:0000259" key="1">
    <source>
        <dbReference type="Pfam" id="PF03109"/>
    </source>
</evidence>
<keyword evidence="3" id="KW-1185">Reference proteome</keyword>
<gene>
    <name evidence="2" type="ORF">WJX81_000346</name>
</gene>
<proteinExistence type="predicted"/>
<dbReference type="InterPro" id="IPR004147">
    <property type="entry name" value="ABC1_dom"/>
</dbReference>
<feature type="domain" description="ABC1 atypical kinase-like" evidence="1">
    <location>
        <begin position="2"/>
        <end position="87"/>
    </location>
</feature>
<name>A0AAW1QCW7_9CHLO</name>
<dbReference type="Pfam" id="PF03109">
    <property type="entry name" value="ABC1"/>
    <property type="match status" value="1"/>
</dbReference>
<reference evidence="2 3" key="1">
    <citation type="journal article" date="2024" name="Nat. Commun.">
        <title>Phylogenomics reveals the evolutionary origins of lichenization in chlorophyte algae.</title>
        <authorList>
            <person name="Puginier C."/>
            <person name="Libourel C."/>
            <person name="Otte J."/>
            <person name="Skaloud P."/>
            <person name="Haon M."/>
            <person name="Grisel S."/>
            <person name="Petersen M."/>
            <person name="Berrin J.G."/>
            <person name="Delaux P.M."/>
            <person name="Dal Grande F."/>
            <person name="Keller J."/>
        </authorList>
    </citation>
    <scope>NUCLEOTIDE SEQUENCE [LARGE SCALE GENOMIC DNA]</scope>
    <source>
        <strain evidence="2 3">SAG 245.80</strain>
    </source>
</reference>
<feature type="non-terminal residue" evidence="2">
    <location>
        <position position="1"/>
    </location>
</feature>
<dbReference type="AlphaFoldDB" id="A0AAW1QCW7"/>
<comment type="caution">
    <text evidence="2">The sequence shown here is derived from an EMBL/GenBank/DDBJ whole genome shotgun (WGS) entry which is preliminary data.</text>
</comment>
<dbReference type="PANTHER" id="PTHR43173:SF28">
    <property type="entry name" value="AARF DOMAIN CONTAINING KINASE 5"/>
    <property type="match status" value="1"/>
</dbReference>
<protein>
    <recommendedName>
        <fullName evidence="1">ABC1 atypical kinase-like domain-containing protein</fullName>
    </recommendedName>
</protein>
<accession>A0AAW1QCW7</accession>
<dbReference type="PANTHER" id="PTHR43173">
    <property type="entry name" value="ABC1 FAMILY PROTEIN"/>
    <property type="match status" value="1"/>
</dbReference>